<organism evidence="3 4">
    <name type="scientific">Muricoccus nepalensis</name>
    <dbReference type="NCBI Taxonomy" id="1854500"/>
    <lineage>
        <taxon>Bacteria</taxon>
        <taxon>Pseudomonadati</taxon>
        <taxon>Pseudomonadota</taxon>
        <taxon>Alphaproteobacteria</taxon>
        <taxon>Acetobacterales</taxon>
        <taxon>Roseomonadaceae</taxon>
        <taxon>Muricoccus</taxon>
    </lineage>
</organism>
<sequence>MTSLISTLAAVLLLCLVLQDAFEVMLLPRRVHRHLRLSRFYFGLSWAAWSAMARRLPAGARRERFLGVFGALSMVVLFAVWGTALIAGFGLLEWALQAGPPPRSALPEQIYMSGVTFFTLGYGDVVPHTAAARIVSVVEAGTGIGFIAVVIGYLPVLYQLFARREAHVIQLDGRAGSPPTACTMLCRHATGGGLEKLDELLREWEVWASELLESHLSYPMLVYYRSQHDNQSWLAATAAVMDTCALILVGVDELKPLQARMTFTMARQVMVEMARSLQVRPSRYDGGDRLPREAYLQLEFRLREAGLKWNARPDAEETLAALRATYEPLLDGLASTLLLTLPGWIATDDAADHWEGGHRGLIASRLIEQLTDRSENDVPASRDGKLAERLRARMRRR</sequence>
<dbReference type="Gene3D" id="1.10.287.70">
    <property type="match status" value="1"/>
</dbReference>
<keyword evidence="3" id="KW-0407">Ion channel</keyword>
<evidence type="ECO:0000259" key="2">
    <source>
        <dbReference type="Pfam" id="PF07885"/>
    </source>
</evidence>
<name>A0A502F9Q0_9PROT</name>
<dbReference type="OrthoDB" id="3422146at2"/>
<gene>
    <name evidence="3" type="ORF">EAH89_25345</name>
</gene>
<comment type="caution">
    <text evidence="3">The sequence shown here is derived from an EMBL/GenBank/DDBJ whole genome shotgun (WGS) entry which is preliminary data.</text>
</comment>
<dbReference type="Proteomes" id="UP000317078">
    <property type="component" value="Unassembled WGS sequence"/>
</dbReference>
<keyword evidence="1" id="KW-1133">Transmembrane helix</keyword>
<dbReference type="RefSeq" id="WP_140886511.1">
    <property type="nucleotide sequence ID" value="NZ_RCZP01000042.1"/>
</dbReference>
<dbReference type="Pfam" id="PF07885">
    <property type="entry name" value="Ion_trans_2"/>
    <property type="match status" value="1"/>
</dbReference>
<dbReference type="AlphaFoldDB" id="A0A502F9Q0"/>
<evidence type="ECO:0000313" key="4">
    <source>
        <dbReference type="Proteomes" id="UP000317078"/>
    </source>
</evidence>
<keyword evidence="4" id="KW-1185">Reference proteome</keyword>
<keyword evidence="3" id="KW-0406">Ion transport</keyword>
<reference evidence="3 4" key="1">
    <citation type="journal article" date="2019" name="Environ. Microbiol.">
        <title>Species interactions and distinct microbial communities in high Arctic permafrost affected cryosols are associated with the CH4 and CO2 gas fluxes.</title>
        <authorList>
            <person name="Altshuler I."/>
            <person name="Hamel J."/>
            <person name="Turney S."/>
            <person name="Magnuson E."/>
            <person name="Levesque R."/>
            <person name="Greer C."/>
            <person name="Whyte L.G."/>
        </authorList>
    </citation>
    <scope>NUCLEOTIDE SEQUENCE [LARGE SCALE GENOMIC DNA]</scope>
    <source>
        <strain evidence="3 4">S9.3B</strain>
    </source>
</reference>
<protein>
    <submittedName>
        <fullName evidence="3">Two pore domain potassium channel family protein</fullName>
    </submittedName>
</protein>
<keyword evidence="1" id="KW-0812">Transmembrane</keyword>
<dbReference type="EMBL" id="RCZP01000042">
    <property type="protein sequence ID" value="TPG46053.1"/>
    <property type="molecule type" value="Genomic_DNA"/>
</dbReference>
<keyword evidence="1" id="KW-0472">Membrane</keyword>
<feature type="transmembrane region" description="Helical" evidence="1">
    <location>
        <begin position="134"/>
        <end position="154"/>
    </location>
</feature>
<evidence type="ECO:0000313" key="3">
    <source>
        <dbReference type="EMBL" id="TPG46053.1"/>
    </source>
</evidence>
<evidence type="ECO:0000256" key="1">
    <source>
        <dbReference type="SAM" id="Phobius"/>
    </source>
</evidence>
<keyword evidence="3" id="KW-0813">Transport</keyword>
<feature type="transmembrane region" description="Helical" evidence="1">
    <location>
        <begin position="65"/>
        <end position="90"/>
    </location>
</feature>
<dbReference type="SUPFAM" id="SSF81324">
    <property type="entry name" value="Voltage-gated potassium channels"/>
    <property type="match status" value="1"/>
</dbReference>
<feature type="domain" description="Potassium channel" evidence="2">
    <location>
        <begin position="106"/>
        <end position="154"/>
    </location>
</feature>
<accession>A0A502F9Q0</accession>
<dbReference type="GO" id="GO:0034220">
    <property type="term" value="P:monoatomic ion transmembrane transport"/>
    <property type="evidence" value="ECO:0007669"/>
    <property type="project" value="UniProtKB-KW"/>
</dbReference>
<proteinExistence type="predicted"/>
<dbReference type="InterPro" id="IPR013099">
    <property type="entry name" value="K_chnl_dom"/>
</dbReference>